<proteinExistence type="predicted"/>
<dbReference type="AlphaFoldDB" id="A0A561CU44"/>
<dbReference type="Proteomes" id="UP000319671">
    <property type="component" value="Unassembled WGS sequence"/>
</dbReference>
<organism evidence="2 3">
    <name type="scientific">Neobacillus bataviensis</name>
    <dbReference type="NCBI Taxonomy" id="220685"/>
    <lineage>
        <taxon>Bacteria</taxon>
        <taxon>Bacillati</taxon>
        <taxon>Bacillota</taxon>
        <taxon>Bacilli</taxon>
        <taxon>Bacillales</taxon>
        <taxon>Bacillaceae</taxon>
        <taxon>Neobacillus</taxon>
    </lineage>
</organism>
<accession>A0A561CU44</accession>
<dbReference type="EMBL" id="VIVN01000013">
    <property type="protein sequence ID" value="TWD94562.1"/>
    <property type="molecule type" value="Genomic_DNA"/>
</dbReference>
<keyword evidence="3" id="KW-1185">Reference proteome</keyword>
<sequence length="52" mass="5884">MRLEVKCNVENCKYWAEGDQCVADSIYVIGPNSSREADTVEETACKTFEHRG</sequence>
<evidence type="ECO:0000313" key="3">
    <source>
        <dbReference type="Proteomes" id="UP000319671"/>
    </source>
</evidence>
<name>A0A561CU44_9BACI</name>
<dbReference type="Pfam" id="PF07561">
    <property type="entry name" value="DUF1540"/>
    <property type="match status" value="1"/>
</dbReference>
<feature type="domain" description="DUF1540" evidence="1">
    <location>
        <begin position="5"/>
        <end position="48"/>
    </location>
</feature>
<gene>
    <name evidence="2" type="ORF">FB550_11395</name>
</gene>
<evidence type="ECO:0000259" key="1">
    <source>
        <dbReference type="Pfam" id="PF07561"/>
    </source>
</evidence>
<dbReference type="InterPro" id="IPR011437">
    <property type="entry name" value="DUF1540"/>
</dbReference>
<comment type="caution">
    <text evidence="2">The sequence shown here is derived from an EMBL/GenBank/DDBJ whole genome shotgun (WGS) entry which is preliminary data.</text>
</comment>
<protein>
    <submittedName>
        <fullName evidence="2">Uncharacterized protein DUF1540</fullName>
    </submittedName>
</protein>
<reference evidence="2 3" key="1">
    <citation type="submission" date="2019-06" db="EMBL/GenBank/DDBJ databases">
        <title>Sorghum-associated microbial communities from plants grown in Nebraska, USA.</title>
        <authorList>
            <person name="Schachtman D."/>
        </authorList>
    </citation>
    <scope>NUCLEOTIDE SEQUENCE [LARGE SCALE GENOMIC DNA]</scope>
    <source>
        <strain evidence="2 3">2482</strain>
    </source>
</reference>
<evidence type="ECO:0000313" key="2">
    <source>
        <dbReference type="EMBL" id="TWD94562.1"/>
    </source>
</evidence>
<dbReference type="RefSeq" id="WP_144567298.1">
    <property type="nucleotide sequence ID" value="NZ_VIVN01000013.1"/>
</dbReference>